<name>A0A7J7JZ40_BUGNE</name>
<accession>A0A7J7JZ40</accession>
<reference evidence="1" key="1">
    <citation type="submission" date="2020-06" db="EMBL/GenBank/DDBJ databases">
        <title>Draft genome of Bugula neritina, a colonial animal packing powerful symbionts and potential medicines.</title>
        <authorList>
            <person name="Rayko M."/>
        </authorList>
    </citation>
    <scope>NUCLEOTIDE SEQUENCE [LARGE SCALE GENOMIC DNA]</scope>
    <source>
        <strain evidence="1">Kwan_BN1</strain>
    </source>
</reference>
<evidence type="ECO:0000313" key="2">
    <source>
        <dbReference type="Proteomes" id="UP000593567"/>
    </source>
</evidence>
<dbReference type="Proteomes" id="UP000593567">
    <property type="component" value="Unassembled WGS sequence"/>
</dbReference>
<protein>
    <submittedName>
        <fullName evidence="1">Uncharacterized protein</fullName>
    </submittedName>
</protein>
<sequence>MAIVKPCGIIIDHWEMYTCESAGQLFVQLLKLIDDHGDKLKYVGYDRACEFQPFVERLHKNRNAGAAELSKLKYLVDRFHIRGHTKEECDISQASCKYLPDLPIFTEISAANTECAEQTFSWLNKYKHILLNT</sequence>
<organism evidence="1 2">
    <name type="scientific">Bugula neritina</name>
    <name type="common">Brown bryozoan</name>
    <name type="synonym">Sertularia neritina</name>
    <dbReference type="NCBI Taxonomy" id="10212"/>
    <lineage>
        <taxon>Eukaryota</taxon>
        <taxon>Metazoa</taxon>
        <taxon>Spiralia</taxon>
        <taxon>Lophotrochozoa</taxon>
        <taxon>Bryozoa</taxon>
        <taxon>Gymnolaemata</taxon>
        <taxon>Cheilostomatida</taxon>
        <taxon>Flustrina</taxon>
        <taxon>Buguloidea</taxon>
        <taxon>Bugulidae</taxon>
        <taxon>Bugula</taxon>
    </lineage>
</organism>
<dbReference type="AlphaFoldDB" id="A0A7J7JZ40"/>
<keyword evidence="2" id="KW-1185">Reference proteome</keyword>
<comment type="caution">
    <text evidence="1">The sequence shown here is derived from an EMBL/GenBank/DDBJ whole genome shotgun (WGS) entry which is preliminary data.</text>
</comment>
<evidence type="ECO:0000313" key="1">
    <source>
        <dbReference type="EMBL" id="KAF6030626.1"/>
    </source>
</evidence>
<proteinExistence type="predicted"/>
<dbReference type="EMBL" id="VXIV02001682">
    <property type="protein sequence ID" value="KAF6030626.1"/>
    <property type="molecule type" value="Genomic_DNA"/>
</dbReference>
<dbReference type="OrthoDB" id="10011386at2759"/>
<gene>
    <name evidence="1" type="ORF">EB796_011033</name>
</gene>